<comment type="caution">
    <text evidence="2">The sequence shown here is derived from an EMBL/GenBank/DDBJ whole genome shotgun (WGS) entry which is preliminary data.</text>
</comment>
<evidence type="ECO:0000259" key="1">
    <source>
        <dbReference type="Pfam" id="PF18962"/>
    </source>
</evidence>
<dbReference type="NCBIfam" id="TIGR04183">
    <property type="entry name" value="Por_Secre_tail"/>
    <property type="match status" value="1"/>
</dbReference>
<dbReference type="InterPro" id="IPR026444">
    <property type="entry name" value="Secre_tail"/>
</dbReference>
<dbReference type="RefSeq" id="WP_237876745.1">
    <property type="nucleotide sequence ID" value="NZ_JAKLTR010000027.1"/>
</dbReference>
<organism evidence="2 3">
    <name type="scientific">Terrimonas ginsenosidimutans</name>
    <dbReference type="NCBI Taxonomy" id="2908004"/>
    <lineage>
        <taxon>Bacteria</taxon>
        <taxon>Pseudomonadati</taxon>
        <taxon>Bacteroidota</taxon>
        <taxon>Chitinophagia</taxon>
        <taxon>Chitinophagales</taxon>
        <taxon>Chitinophagaceae</taxon>
        <taxon>Terrimonas</taxon>
    </lineage>
</organism>
<evidence type="ECO:0000313" key="3">
    <source>
        <dbReference type="Proteomes" id="UP001165367"/>
    </source>
</evidence>
<keyword evidence="3" id="KW-1185">Reference proteome</keyword>
<evidence type="ECO:0000313" key="2">
    <source>
        <dbReference type="EMBL" id="MCG2617859.1"/>
    </source>
</evidence>
<gene>
    <name evidence="2" type="ORF">LZZ85_26395</name>
</gene>
<dbReference type="Proteomes" id="UP001165367">
    <property type="component" value="Unassembled WGS sequence"/>
</dbReference>
<name>A0ABS9L035_9BACT</name>
<reference evidence="2" key="1">
    <citation type="submission" date="2022-01" db="EMBL/GenBank/DDBJ databases">
        <authorList>
            <person name="Jo J.-H."/>
            <person name="Im W.-T."/>
        </authorList>
    </citation>
    <scope>NUCLEOTIDE SEQUENCE</scope>
    <source>
        <strain evidence="2">NA20</strain>
    </source>
</reference>
<accession>A0ABS9L035</accession>
<protein>
    <submittedName>
        <fullName evidence="2">T9SS type A sorting domain-containing protein</fullName>
    </submittedName>
</protein>
<proteinExistence type="predicted"/>
<dbReference type="Pfam" id="PF18962">
    <property type="entry name" value="Por_Secre_tail"/>
    <property type="match status" value="1"/>
</dbReference>
<sequence>MNQYPTTGKRFKALTATYLILPLLASALYLPARSQGVTGIITDYGGFWKTSTTTVNPIKPDNSHNLLAFTWNGTQYATGANNPLLTSRGETYVNGDWWSMNIYSYTGSMNDALIALGQMYDGVDNGASTPPPSNANFTDYLRDGIKGLDLGTGISNLPSNNSFTFFAHSLNVARIGDGVPDILITQFAQPGTETYEFLNSSGVRVGNAVTVNFNSVTRVANWTIDFYNATSMALTSSLRKTERELRLWAADLSLFGINSTNAPSVARFRIHMSGASDFAFSAYNNQTIVISNTLPVTLKDFRAQVSGQKVELNWSTLSESSTKYFIVEKSRGTDYLPVDTIKANGQSAEQKDYRAYDPSPSNGTSNYRLRIVDNNGSIKYSQVVPVFFEKTGVVSLYPNPTSGSITILHPAGSSGDRVQIFDPAGRQVLQQDLLKGKTFTSVNMQSLARGVYHVTLRSNGVLRTEQVLLQ</sequence>
<feature type="domain" description="Secretion system C-terminal sorting" evidence="1">
    <location>
        <begin position="396"/>
        <end position="460"/>
    </location>
</feature>
<dbReference type="EMBL" id="JAKLTR010000027">
    <property type="protein sequence ID" value="MCG2617859.1"/>
    <property type="molecule type" value="Genomic_DNA"/>
</dbReference>